<evidence type="ECO:0000313" key="2">
    <source>
        <dbReference type="Proteomes" id="UP000237347"/>
    </source>
</evidence>
<proteinExistence type="predicted"/>
<name>A0AAW0LZ95_QUESU</name>
<dbReference type="InterPro" id="IPR007750">
    <property type="entry name" value="DUF674"/>
</dbReference>
<dbReference type="AlphaFoldDB" id="A0AAW0LZ95"/>
<protein>
    <submittedName>
        <fullName evidence="1">Uncharacterized protein</fullName>
    </submittedName>
</protein>
<organism evidence="1 2">
    <name type="scientific">Quercus suber</name>
    <name type="common">Cork oak</name>
    <dbReference type="NCBI Taxonomy" id="58331"/>
    <lineage>
        <taxon>Eukaryota</taxon>
        <taxon>Viridiplantae</taxon>
        <taxon>Streptophyta</taxon>
        <taxon>Embryophyta</taxon>
        <taxon>Tracheophyta</taxon>
        <taxon>Spermatophyta</taxon>
        <taxon>Magnoliopsida</taxon>
        <taxon>eudicotyledons</taxon>
        <taxon>Gunneridae</taxon>
        <taxon>Pentapetalae</taxon>
        <taxon>rosids</taxon>
        <taxon>fabids</taxon>
        <taxon>Fagales</taxon>
        <taxon>Fagaceae</taxon>
        <taxon>Quercus</taxon>
    </lineage>
</organism>
<keyword evidence="2" id="KW-1185">Reference proteome</keyword>
<gene>
    <name evidence="1" type="ORF">CFP56_025028</name>
</gene>
<dbReference type="Proteomes" id="UP000237347">
    <property type="component" value="Unassembled WGS sequence"/>
</dbReference>
<dbReference type="PANTHER" id="PTHR33103:SF19">
    <property type="entry name" value="OS09G0544700 PROTEIN"/>
    <property type="match status" value="1"/>
</dbReference>
<comment type="caution">
    <text evidence="1">The sequence shown here is derived from an EMBL/GenBank/DDBJ whole genome shotgun (WGS) entry which is preliminary data.</text>
</comment>
<dbReference type="Pfam" id="PF05056">
    <property type="entry name" value="DUF674"/>
    <property type="match status" value="3"/>
</dbReference>
<sequence>MEESQETNVSLKLLIDTESHRVLFAEADKNFIDFLFHILALPVGTFIALLTKQGMSIENLSITYLQPNLNKEALLKPKVHISGGGTGVPLLLPNVESSSSASLKFYKCARNNRSYYGYGVCVVEGGCAVVAGNCNNCNYVANDNRAICPSCKNVMNHELDFVHSPSATNEGSSFSEGGYVKGVVTYMVMDDLVVKPMSTISSITLLNRFNVKDVGALEEKVIHLGIDEGVKLLKASLQSKNVLTDVFLPMLKVEIENTKSQKVLFAEADKNFIDFLFHIMALPVGNFIALLTKQGMVGSLRNIYESIENLSTTYLRPNVNKETLLKLKVQISGGSTVPGVPLLLPNVESSSTSSRNLYRCSGYYGHNYVANDTSAKCPSCQNYMNEKVNFVDPPSVTNAGSSSNEGGYVKEVVTYMVMDDLVVKPMSTISSFTVLNRFNVKDVSVLEEKVVDLGINESPWKKLRKLMSLKLLIDTESHRVLFAGADKNFIDFLFHILALPVRTFIALLTKQGMVGSLGNIYESIENLNITYLQPNLNKETLLKPKVHISVVVLESLSYCQTLNHLPHHPRNGIGTLEPTTVAITHMLLMTTAQSVLRARML</sequence>
<reference evidence="1 2" key="1">
    <citation type="journal article" date="2018" name="Sci. Data">
        <title>The draft genome sequence of cork oak.</title>
        <authorList>
            <person name="Ramos A.M."/>
            <person name="Usie A."/>
            <person name="Barbosa P."/>
            <person name="Barros P.M."/>
            <person name="Capote T."/>
            <person name="Chaves I."/>
            <person name="Simoes F."/>
            <person name="Abreu I."/>
            <person name="Carrasquinho I."/>
            <person name="Faro C."/>
            <person name="Guimaraes J.B."/>
            <person name="Mendonca D."/>
            <person name="Nobrega F."/>
            <person name="Rodrigues L."/>
            <person name="Saibo N.J.M."/>
            <person name="Varela M.C."/>
            <person name="Egas C."/>
            <person name="Matos J."/>
            <person name="Miguel C.M."/>
            <person name="Oliveira M.M."/>
            <person name="Ricardo C.P."/>
            <person name="Goncalves S."/>
        </authorList>
    </citation>
    <scope>NUCLEOTIDE SEQUENCE [LARGE SCALE GENOMIC DNA]</scope>
    <source>
        <strain evidence="2">cv. HL8</strain>
    </source>
</reference>
<dbReference type="EMBL" id="PKMF04000039">
    <property type="protein sequence ID" value="KAK7856124.1"/>
    <property type="molecule type" value="Genomic_DNA"/>
</dbReference>
<evidence type="ECO:0000313" key="1">
    <source>
        <dbReference type="EMBL" id="KAK7856124.1"/>
    </source>
</evidence>
<accession>A0AAW0LZ95</accession>
<dbReference type="PANTHER" id="PTHR33103">
    <property type="entry name" value="OS01G0153900 PROTEIN"/>
    <property type="match status" value="1"/>
</dbReference>